<organism evidence="1 2">
    <name type="scientific">Pinctada imbricata</name>
    <name type="common">Atlantic pearl-oyster</name>
    <name type="synonym">Pinctada martensii</name>
    <dbReference type="NCBI Taxonomy" id="66713"/>
    <lineage>
        <taxon>Eukaryota</taxon>
        <taxon>Metazoa</taxon>
        <taxon>Spiralia</taxon>
        <taxon>Lophotrochozoa</taxon>
        <taxon>Mollusca</taxon>
        <taxon>Bivalvia</taxon>
        <taxon>Autobranchia</taxon>
        <taxon>Pteriomorphia</taxon>
        <taxon>Pterioida</taxon>
        <taxon>Pterioidea</taxon>
        <taxon>Pteriidae</taxon>
        <taxon>Pinctada</taxon>
    </lineage>
</organism>
<sequence length="167" mass="19140">MANVYVKKSNAPRSTTLQDFCGHDATKHRVLPRILSPTRRANPHPKGLVYQLVGQKRPLYGIWHPDFHSIGIRMPKMLDHIGWVNFSSGPTEILKKELGKPPNIKYKEDTTSRKAFCEPIRFPELVKMNPRSKQSRYGYTPDSCRVPVKGIVPNLVLKDYEAVNQDF</sequence>
<protein>
    <submittedName>
        <fullName evidence="1">Uncharacterized protein</fullName>
    </submittedName>
</protein>
<gene>
    <name evidence="1" type="ORF">FSP39_025457</name>
</gene>
<accession>A0AA89BPB9</accession>
<reference evidence="1" key="1">
    <citation type="submission" date="2019-08" db="EMBL/GenBank/DDBJ databases">
        <title>The improved chromosome-level genome for the pearl oyster Pinctada fucata martensii using PacBio sequencing and Hi-C.</title>
        <authorList>
            <person name="Zheng Z."/>
        </authorList>
    </citation>
    <scope>NUCLEOTIDE SEQUENCE</scope>
    <source>
        <strain evidence="1">ZZ-2019</strain>
        <tissue evidence="1">Adductor muscle</tissue>
    </source>
</reference>
<comment type="caution">
    <text evidence="1">The sequence shown here is derived from an EMBL/GenBank/DDBJ whole genome shotgun (WGS) entry which is preliminary data.</text>
</comment>
<dbReference type="Proteomes" id="UP001186944">
    <property type="component" value="Unassembled WGS sequence"/>
</dbReference>
<dbReference type="EMBL" id="VSWD01000011">
    <property type="protein sequence ID" value="KAK3088918.1"/>
    <property type="molecule type" value="Genomic_DNA"/>
</dbReference>
<name>A0AA89BPB9_PINIB</name>
<dbReference type="AlphaFoldDB" id="A0AA89BPB9"/>
<evidence type="ECO:0000313" key="2">
    <source>
        <dbReference type="Proteomes" id="UP001186944"/>
    </source>
</evidence>
<proteinExistence type="predicted"/>
<evidence type="ECO:0000313" key="1">
    <source>
        <dbReference type="EMBL" id="KAK3088918.1"/>
    </source>
</evidence>
<keyword evidence="2" id="KW-1185">Reference proteome</keyword>